<dbReference type="OrthoDB" id="9766545at2"/>
<dbReference type="PANTHER" id="PTHR30349:SF41">
    <property type="entry name" value="INTEGRASE_RECOMBINASE PROTEIN MJ0367-RELATED"/>
    <property type="match status" value="1"/>
</dbReference>
<dbReference type="Proteomes" id="UP000036923">
    <property type="component" value="Unassembled WGS sequence"/>
</dbReference>
<dbReference type="PROSITE" id="PS51898">
    <property type="entry name" value="TYR_RECOMBINASE"/>
    <property type="match status" value="1"/>
</dbReference>
<evidence type="ECO:0000259" key="4">
    <source>
        <dbReference type="PROSITE" id="PS51898"/>
    </source>
</evidence>
<comment type="caution">
    <text evidence="5">The sequence shown here is derived from an EMBL/GenBank/DDBJ whole genome shotgun (WGS) entry which is preliminary data.</text>
</comment>
<protein>
    <submittedName>
        <fullName evidence="5">Integrase family protein</fullName>
    </submittedName>
</protein>
<dbReference type="GO" id="GO:0003677">
    <property type="term" value="F:DNA binding"/>
    <property type="evidence" value="ECO:0007669"/>
    <property type="project" value="UniProtKB-KW"/>
</dbReference>
<evidence type="ECO:0000256" key="3">
    <source>
        <dbReference type="ARBA" id="ARBA00023172"/>
    </source>
</evidence>
<accession>A0A0L6JQZ3</accession>
<evidence type="ECO:0000313" key="7">
    <source>
        <dbReference type="Proteomes" id="UP000036923"/>
    </source>
</evidence>
<dbReference type="eggNOG" id="COG0582">
    <property type="taxonomic scope" value="Bacteria"/>
</dbReference>
<feature type="domain" description="Tyr recombinase" evidence="4">
    <location>
        <begin position="109"/>
        <end position="317"/>
    </location>
</feature>
<evidence type="ECO:0000256" key="1">
    <source>
        <dbReference type="ARBA" id="ARBA00008857"/>
    </source>
</evidence>
<keyword evidence="7" id="KW-1185">Reference proteome</keyword>
<name>A0A0L6JQZ3_9FIRM</name>
<gene>
    <name evidence="5" type="ORF">Bccel_3467</name>
    <name evidence="6" type="ORF">Bccel_5523</name>
</gene>
<dbReference type="InterPro" id="IPR002104">
    <property type="entry name" value="Integrase_catalytic"/>
</dbReference>
<comment type="similarity">
    <text evidence="1">Belongs to the 'phage' integrase family.</text>
</comment>
<dbReference type="EMBL" id="LGTC01000001">
    <property type="protein sequence ID" value="KNY28193.1"/>
    <property type="molecule type" value="Genomic_DNA"/>
</dbReference>
<dbReference type="InterPro" id="IPR013762">
    <property type="entry name" value="Integrase-like_cat_sf"/>
</dbReference>
<dbReference type="Pfam" id="PF00589">
    <property type="entry name" value="Phage_integrase"/>
    <property type="match status" value="1"/>
</dbReference>
<evidence type="ECO:0000313" key="6">
    <source>
        <dbReference type="EMBL" id="KNY30246.1"/>
    </source>
</evidence>
<dbReference type="GO" id="GO:0006310">
    <property type="term" value="P:DNA recombination"/>
    <property type="evidence" value="ECO:0007669"/>
    <property type="project" value="UniProtKB-KW"/>
</dbReference>
<reference evidence="7" key="2">
    <citation type="submission" date="2015-07" db="EMBL/GenBank/DDBJ databases">
        <title>Near-Complete Genome Sequence of the Cellulolytic Bacterium Bacteroides (Pseudobacteroides) cellulosolvens ATCC 35603.</title>
        <authorList>
            <person name="Dassa B."/>
            <person name="Utturkar S.M."/>
            <person name="Klingeman D.M."/>
            <person name="Hurt R.A."/>
            <person name="Keller M."/>
            <person name="Xu J."/>
            <person name="Reddy Y.H.K."/>
            <person name="Borovok I."/>
            <person name="Grinberg I.R."/>
            <person name="Lamed R."/>
            <person name="Zhivin O."/>
            <person name="Bayer E.A."/>
            <person name="Brown S.D."/>
        </authorList>
    </citation>
    <scope>NUCLEOTIDE SEQUENCE [LARGE SCALE GENOMIC DNA]</scope>
    <source>
        <strain evidence="7">DSM 2933</strain>
    </source>
</reference>
<dbReference type="RefSeq" id="WP_036946035.1">
    <property type="nucleotide sequence ID" value="NZ_JQKC01000108.1"/>
</dbReference>
<sequence length="327" mass="38746">MRKINPYVLKSVFADEMRNYLDIKVSHGFQMTSYFYQLKIFDQFCIERGITSPVFTMKDAHAWIQADGDEGDRRYCGRLSIAKNFLTYLNAKNYDVAIPDSVPYKGSDFKPHIYTDDETTRYFNAIDRYYTARAKINSIQFPVMFRLFYCCGTRLNETLGIRLKDLDLKEGIVRLCETKNHKERFIVLGDDLLELMIAYADKYFYQLDGDDFIFNSRIGSRYSKDRIYTIHRETLQYAGIPYLGDKEGPRIHDWRHTFAVRSFKRMIDSGMDMYTSLPILSTYLGHKSIYDTEKYLRLTMSIYPYIEEKCRCQMEYVFGIVERGDFR</sequence>
<dbReference type="EMBL" id="LGTC01000001">
    <property type="protein sequence ID" value="KNY30246.1"/>
    <property type="molecule type" value="Genomic_DNA"/>
</dbReference>
<dbReference type="InterPro" id="IPR050090">
    <property type="entry name" value="Tyrosine_recombinase_XerCD"/>
</dbReference>
<keyword evidence="2" id="KW-0238">DNA-binding</keyword>
<proteinExistence type="inferred from homology"/>
<organism evidence="5 7">
    <name type="scientific">Pseudobacteroides cellulosolvens ATCC 35603 = DSM 2933</name>
    <dbReference type="NCBI Taxonomy" id="398512"/>
    <lineage>
        <taxon>Bacteria</taxon>
        <taxon>Bacillati</taxon>
        <taxon>Bacillota</taxon>
        <taxon>Clostridia</taxon>
        <taxon>Eubacteriales</taxon>
        <taxon>Oscillospiraceae</taxon>
        <taxon>Pseudobacteroides</taxon>
    </lineage>
</organism>
<keyword evidence="3" id="KW-0233">DNA recombination</keyword>
<dbReference type="GO" id="GO:0015074">
    <property type="term" value="P:DNA integration"/>
    <property type="evidence" value="ECO:0007669"/>
    <property type="project" value="InterPro"/>
</dbReference>
<evidence type="ECO:0000313" key="5">
    <source>
        <dbReference type="EMBL" id="KNY28193.1"/>
    </source>
</evidence>
<reference evidence="5" key="1">
    <citation type="submission" date="2015-07" db="EMBL/GenBank/DDBJ databases">
        <title>MeaNS - Measles Nucleotide Surveillance Program.</title>
        <authorList>
            <person name="Tran T."/>
            <person name="Druce J."/>
        </authorList>
    </citation>
    <scope>NUCLEOTIDE SEQUENCE</scope>
    <source>
        <strain evidence="5">DSM 2933</strain>
    </source>
</reference>
<dbReference type="PANTHER" id="PTHR30349">
    <property type="entry name" value="PHAGE INTEGRASE-RELATED"/>
    <property type="match status" value="1"/>
</dbReference>
<dbReference type="Gene3D" id="1.10.443.10">
    <property type="entry name" value="Intergrase catalytic core"/>
    <property type="match status" value="1"/>
</dbReference>
<evidence type="ECO:0000256" key="2">
    <source>
        <dbReference type="ARBA" id="ARBA00023125"/>
    </source>
</evidence>
<dbReference type="AlphaFoldDB" id="A0A0L6JQZ3"/>
<dbReference type="STRING" id="398512.Bccel_3467"/>
<dbReference type="InterPro" id="IPR011010">
    <property type="entry name" value="DNA_brk_join_enz"/>
</dbReference>
<dbReference type="SUPFAM" id="SSF56349">
    <property type="entry name" value="DNA breaking-rejoining enzymes"/>
    <property type="match status" value="1"/>
</dbReference>